<comment type="caution">
    <text evidence="5">The sequence shown here is derived from an EMBL/GenBank/DDBJ whole genome shotgun (WGS) entry which is preliminary data.</text>
</comment>
<dbReference type="Gene3D" id="3.40.50.1100">
    <property type="match status" value="2"/>
</dbReference>
<dbReference type="Pfam" id="PF00291">
    <property type="entry name" value="PALP"/>
    <property type="match status" value="1"/>
</dbReference>
<dbReference type="PANTHER" id="PTHR48078:SF6">
    <property type="entry name" value="L-THREONINE DEHYDRATASE CATABOLIC TDCB"/>
    <property type="match status" value="1"/>
</dbReference>
<dbReference type="PANTHER" id="PTHR48078">
    <property type="entry name" value="THREONINE DEHYDRATASE, MITOCHONDRIAL-RELATED"/>
    <property type="match status" value="1"/>
</dbReference>
<evidence type="ECO:0000259" key="4">
    <source>
        <dbReference type="Pfam" id="PF00291"/>
    </source>
</evidence>
<dbReference type="Proteomes" id="UP000199468">
    <property type="component" value="Unassembled WGS sequence"/>
</dbReference>
<name>A0ABY0NKU0_9HYPH</name>
<evidence type="ECO:0000313" key="5">
    <source>
        <dbReference type="EMBL" id="SDF56934.1"/>
    </source>
</evidence>
<dbReference type="InterPro" id="IPR050147">
    <property type="entry name" value="Ser/Thr_Dehydratase"/>
</dbReference>
<accession>A0ABY0NKU0</accession>
<evidence type="ECO:0000313" key="6">
    <source>
        <dbReference type="Proteomes" id="UP000199468"/>
    </source>
</evidence>
<comment type="cofactor">
    <cofactor evidence="1">
        <name>pyridoxal 5'-phosphate</name>
        <dbReference type="ChEBI" id="CHEBI:597326"/>
    </cofactor>
</comment>
<sequence>MTFDVTPFDVTLADVQAAAARIAGKVRRTPTYHSVGLSERLGVETWIKLESLQLGGSFKVRGCFNKLSGLSEAELRRGVVTVSGGNHAIAVSLVARTVGTRALVLMPKATPALNIRLTEEAGGQVELCEDSIAAFAKAETYAAQGMTHVHSYDDPAIIAGHGTLGLELAADAGGRLDHVFVSVGGGGFSAGVGAALKGLDPAVRLHGVETEGATTMTQALAAGEPVSIRPTSIARTLGAPFATRRTMAAARQLLEDIIVVPDAAAVRELVWALENERVLLEPAAACVIAAALERKDSFRPGERICLVLCGSNVALADIESWRSGFGI</sequence>
<evidence type="ECO:0000256" key="3">
    <source>
        <dbReference type="ARBA" id="ARBA00023239"/>
    </source>
</evidence>
<reference evidence="5 6" key="1">
    <citation type="submission" date="2016-10" db="EMBL/GenBank/DDBJ databases">
        <authorList>
            <person name="Varghese N."/>
            <person name="Submissions S."/>
        </authorList>
    </citation>
    <scope>NUCLEOTIDE SEQUENCE [LARGE SCALE GENOMIC DNA]</scope>
    <source>
        <strain evidence="5 6">DSM 26672</strain>
    </source>
</reference>
<dbReference type="InterPro" id="IPR036052">
    <property type="entry name" value="TrpB-like_PALP_sf"/>
</dbReference>
<proteinExistence type="predicted"/>
<keyword evidence="2" id="KW-0663">Pyridoxal phosphate</keyword>
<keyword evidence="6" id="KW-1185">Reference proteome</keyword>
<dbReference type="SUPFAM" id="SSF53686">
    <property type="entry name" value="Tryptophan synthase beta subunit-like PLP-dependent enzymes"/>
    <property type="match status" value="1"/>
</dbReference>
<dbReference type="EMBL" id="FNBZ01000001">
    <property type="protein sequence ID" value="SDF56934.1"/>
    <property type="molecule type" value="Genomic_DNA"/>
</dbReference>
<dbReference type="RefSeq" id="WP_091855950.1">
    <property type="nucleotide sequence ID" value="NZ_FNBZ01000001.1"/>
</dbReference>
<feature type="domain" description="Tryptophan synthase beta chain-like PALP" evidence="4">
    <location>
        <begin position="25"/>
        <end position="310"/>
    </location>
</feature>
<protein>
    <submittedName>
        <fullName evidence="5">Threonine dehydratase</fullName>
    </submittedName>
</protein>
<organism evidence="5 6">
    <name type="scientific">Bosea robiniae</name>
    <dbReference type="NCBI Taxonomy" id="1036780"/>
    <lineage>
        <taxon>Bacteria</taxon>
        <taxon>Pseudomonadati</taxon>
        <taxon>Pseudomonadota</taxon>
        <taxon>Alphaproteobacteria</taxon>
        <taxon>Hyphomicrobiales</taxon>
        <taxon>Boseaceae</taxon>
        <taxon>Bosea</taxon>
    </lineage>
</organism>
<evidence type="ECO:0000256" key="2">
    <source>
        <dbReference type="ARBA" id="ARBA00022898"/>
    </source>
</evidence>
<gene>
    <name evidence="5" type="ORF">SAMN05421844_101919</name>
</gene>
<evidence type="ECO:0000256" key="1">
    <source>
        <dbReference type="ARBA" id="ARBA00001933"/>
    </source>
</evidence>
<keyword evidence="3" id="KW-0456">Lyase</keyword>
<dbReference type="InterPro" id="IPR001926">
    <property type="entry name" value="TrpB-like_PALP"/>
</dbReference>